<dbReference type="EMBL" id="GIBP01006884">
    <property type="protein sequence ID" value="NDV35853.1"/>
    <property type="molecule type" value="Transcribed_RNA"/>
</dbReference>
<proteinExistence type="inferred from homology"/>
<dbReference type="InterPro" id="IPR029012">
    <property type="entry name" value="Helix_hairpin_bin_sf"/>
</dbReference>
<dbReference type="Pfam" id="PF06246">
    <property type="entry name" value="Isy1"/>
    <property type="match status" value="1"/>
</dbReference>
<reference evidence="4" key="1">
    <citation type="journal article" date="2020" name="J. Eukaryot. Microbiol.">
        <title>De novo Sequencing, Assembly and Annotation of the Transcriptome for the Free-Living Testate Amoeba Arcella intermedia.</title>
        <authorList>
            <person name="Ribeiro G.M."/>
            <person name="Porfirio-Sousa A.L."/>
            <person name="Maurer-Alcala X.X."/>
            <person name="Katz L.A."/>
            <person name="Lahr D.J.G."/>
        </authorList>
    </citation>
    <scope>NUCLEOTIDE SEQUENCE</scope>
</reference>
<comment type="subcellular location">
    <subcellularLocation>
        <location evidence="1">Nucleus</location>
    </subcellularLocation>
</comment>
<name>A0A6B2LFM6_9EUKA</name>
<dbReference type="InterPro" id="IPR037200">
    <property type="entry name" value="Isy1_sf"/>
</dbReference>
<evidence type="ECO:0000256" key="1">
    <source>
        <dbReference type="ARBA" id="ARBA00004123"/>
    </source>
</evidence>
<dbReference type="GO" id="GO:0000350">
    <property type="term" value="P:generation of catalytic spliceosome for second transesterification step"/>
    <property type="evidence" value="ECO:0007669"/>
    <property type="project" value="InterPro"/>
</dbReference>
<keyword evidence="3" id="KW-0539">Nucleus</keyword>
<dbReference type="PANTHER" id="PTHR13021">
    <property type="entry name" value="PRE-MRNA-SPLICING FACTOR ISY1"/>
    <property type="match status" value="1"/>
</dbReference>
<comment type="similarity">
    <text evidence="2">Belongs to the ISY1 family.</text>
</comment>
<dbReference type="Gene3D" id="1.10.287.660">
    <property type="entry name" value="Helix hairpin bin"/>
    <property type="match status" value="1"/>
</dbReference>
<evidence type="ECO:0000313" key="4">
    <source>
        <dbReference type="EMBL" id="NDV35853.1"/>
    </source>
</evidence>
<organism evidence="4">
    <name type="scientific">Arcella intermedia</name>
    <dbReference type="NCBI Taxonomy" id="1963864"/>
    <lineage>
        <taxon>Eukaryota</taxon>
        <taxon>Amoebozoa</taxon>
        <taxon>Tubulinea</taxon>
        <taxon>Elardia</taxon>
        <taxon>Arcellinida</taxon>
        <taxon>Sphaerothecina</taxon>
        <taxon>Arcellidae</taxon>
        <taxon>Arcella</taxon>
    </lineage>
</organism>
<sequence length="242" mass="28282">MARNEEKSQSMLNRWLELQKEEAGVKKPQRRPHLVELCTNVSDGEKWRLQVIKEISKHVLHIQNESLEEHKIRDLNDHINKLMREKQHWEHRIAELGGPNHFSGPSVTEEAEESAIRAAGGYYYFGAAKNLPGVSELLKPRKQEEGKRTRYDMYQGIDADYYGYRDDDDGLLEELEAAKEKKLRQEALTDWDMNQISKGLNLPHPEVPSAKSHISHVELPSDVEIEQMLLKKRKEELMRKYF</sequence>
<dbReference type="InterPro" id="IPR009360">
    <property type="entry name" value="Isy1"/>
</dbReference>
<evidence type="ECO:0000256" key="3">
    <source>
        <dbReference type="ARBA" id="ARBA00023242"/>
    </source>
</evidence>
<protein>
    <recommendedName>
        <fullName evidence="5">Pre-mRNA-splicing factor ISY1</fullName>
    </recommendedName>
</protein>
<dbReference type="FunFam" id="1.10.287.660:FF:000001">
    <property type="entry name" value="pre-mRNA-splicing factor ISY1 homolog"/>
    <property type="match status" value="1"/>
</dbReference>
<dbReference type="GO" id="GO:0005634">
    <property type="term" value="C:nucleus"/>
    <property type="evidence" value="ECO:0007669"/>
    <property type="project" value="UniProtKB-SubCell"/>
</dbReference>
<evidence type="ECO:0000256" key="2">
    <source>
        <dbReference type="ARBA" id="ARBA00007002"/>
    </source>
</evidence>
<dbReference type="AlphaFoldDB" id="A0A6B2LFM6"/>
<dbReference type="SUPFAM" id="SSF140102">
    <property type="entry name" value="ISY1 domain-like"/>
    <property type="match status" value="1"/>
</dbReference>
<evidence type="ECO:0008006" key="5">
    <source>
        <dbReference type="Google" id="ProtNLM"/>
    </source>
</evidence>
<accession>A0A6B2LFM6</accession>